<dbReference type="PANTHER" id="PTHR46268">
    <property type="entry name" value="STRESS RESPONSE PROTEIN NHAX"/>
    <property type="match status" value="1"/>
</dbReference>
<dbReference type="Gene3D" id="3.40.50.620">
    <property type="entry name" value="HUPs"/>
    <property type="match status" value="1"/>
</dbReference>
<evidence type="ECO:0000259" key="2">
    <source>
        <dbReference type="Pfam" id="PF00582"/>
    </source>
</evidence>
<gene>
    <name evidence="3" type="ORF">BXT84_08030</name>
</gene>
<proteinExistence type="inferred from homology"/>
<evidence type="ECO:0000256" key="1">
    <source>
        <dbReference type="ARBA" id="ARBA00008791"/>
    </source>
</evidence>
<dbReference type="SUPFAM" id="SSF52402">
    <property type="entry name" value="Adenine nucleotide alpha hydrolases-like"/>
    <property type="match status" value="1"/>
</dbReference>
<accession>A0ABN5H0E9</accession>
<dbReference type="PANTHER" id="PTHR46268:SF6">
    <property type="entry name" value="UNIVERSAL STRESS PROTEIN UP12"/>
    <property type="match status" value="1"/>
</dbReference>
<protein>
    <recommendedName>
        <fullName evidence="2">UspA domain-containing protein</fullName>
    </recommendedName>
</protein>
<reference evidence="3 4" key="1">
    <citation type="journal article" date="2019" name="Sci. Rep.">
        <title>Sulfobacillus thermotolerans: new insights into resistance and metabolic capacities of acidophilic chemolithotrophs.</title>
        <authorList>
            <person name="Panyushkina A.E."/>
            <person name="Babenko V.V."/>
            <person name="Nikitina A.S."/>
            <person name="Selezneva O.V."/>
            <person name="Tsaplina I.A."/>
            <person name="Letarova M.A."/>
            <person name="Kostryukova E.S."/>
            <person name="Letarov A.V."/>
        </authorList>
    </citation>
    <scope>NUCLEOTIDE SEQUENCE [LARGE SCALE GENOMIC DNA]</scope>
    <source>
        <strain evidence="3 4">Kr1</strain>
    </source>
</reference>
<name>A0ABN5H0E9_9FIRM</name>
<dbReference type="Pfam" id="PF00582">
    <property type="entry name" value="Usp"/>
    <property type="match status" value="1"/>
</dbReference>
<evidence type="ECO:0000313" key="3">
    <source>
        <dbReference type="EMBL" id="AUW93899.1"/>
    </source>
</evidence>
<comment type="similarity">
    <text evidence="1">Belongs to the universal stress protein A family.</text>
</comment>
<dbReference type="InterPro" id="IPR014729">
    <property type="entry name" value="Rossmann-like_a/b/a_fold"/>
</dbReference>
<feature type="domain" description="UspA" evidence="2">
    <location>
        <begin position="4"/>
        <end position="139"/>
    </location>
</feature>
<evidence type="ECO:0000313" key="4">
    <source>
        <dbReference type="Proteomes" id="UP000325292"/>
    </source>
</evidence>
<dbReference type="CDD" id="cd00293">
    <property type="entry name" value="USP-like"/>
    <property type="match status" value="1"/>
</dbReference>
<dbReference type="EMBL" id="CP019454">
    <property type="protein sequence ID" value="AUW93899.1"/>
    <property type="molecule type" value="Genomic_DNA"/>
</dbReference>
<sequence>MALKTILWATDGSESAQKAGAMVKQLKEGFPQAKVVALYVQDQLIYPPETLVPEDATDALNAQSFVEQQVFSLFERTPDIEFMVAEGQPSAQINKIAEKIHADLIVIGSHGYTAWDRFVLGSASRHLLDHTTYPVLVVR</sequence>
<dbReference type="InterPro" id="IPR006016">
    <property type="entry name" value="UspA"/>
</dbReference>
<dbReference type="PRINTS" id="PR01438">
    <property type="entry name" value="UNVRSLSTRESS"/>
</dbReference>
<dbReference type="InterPro" id="IPR006015">
    <property type="entry name" value="Universal_stress_UspA"/>
</dbReference>
<organism evidence="3 4">
    <name type="scientific">Sulfobacillus thermotolerans</name>
    <dbReference type="NCBI Taxonomy" id="338644"/>
    <lineage>
        <taxon>Bacteria</taxon>
        <taxon>Bacillati</taxon>
        <taxon>Bacillota</taxon>
        <taxon>Clostridia</taxon>
        <taxon>Eubacteriales</taxon>
        <taxon>Clostridiales Family XVII. Incertae Sedis</taxon>
        <taxon>Sulfobacillus</taxon>
    </lineage>
</organism>
<keyword evidence="4" id="KW-1185">Reference proteome</keyword>
<dbReference type="Proteomes" id="UP000325292">
    <property type="component" value="Chromosome"/>
</dbReference>